<feature type="non-terminal residue" evidence="5">
    <location>
        <position position="1"/>
    </location>
</feature>
<dbReference type="Gene3D" id="3.30.450.40">
    <property type="match status" value="1"/>
</dbReference>
<feature type="domain" description="Bacterial type II secretion system protein E" evidence="4">
    <location>
        <begin position="495"/>
        <end position="509"/>
    </location>
</feature>
<reference evidence="5 6" key="1">
    <citation type="submission" date="2024-09" db="EMBL/GenBank/DDBJ databases">
        <title>Laminarin stimulates single cell rates of sulfate reduction while oxygen inhibits transcriptomic activity in coastal marine sediment.</title>
        <authorList>
            <person name="Lindsay M."/>
            <person name="Orcutt B."/>
            <person name="Emerson D."/>
            <person name="Stepanauskas R."/>
            <person name="D'Angelo T."/>
        </authorList>
    </citation>
    <scope>NUCLEOTIDE SEQUENCE [LARGE SCALE GENOMIC DNA]</scope>
    <source>
        <strain evidence="5">SAG AM-311-K15</strain>
    </source>
</reference>
<comment type="caution">
    <text evidence="5">The sequence shown here is derived from an EMBL/GenBank/DDBJ whole genome shotgun (WGS) entry which is preliminary data.</text>
</comment>
<dbReference type="Proteomes" id="UP001594351">
    <property type="component" value="Unassembled WGS sequence"/>
</dbReference>
<dbReference type="Gene3D" id="3.30.300.160">
    <property type="entry name" value="Type II secretion system, protein E, N-terminal domain"/>
    <property type="match status" value="1"/>
</dbReference>
<dbReference type="InterPro" id="IPR007831">
    <property type="entry name" value="T2SS_GspE_N"/>
</dbReference>
<dbReference type="SUPFAM" id="SSF160246">
    <property type="entry name" value="EspE N-terminal domain-like"/>
    <property type="match status" value="1"/>
</dbReference>
<evidence type="ECO:0000256" key="2">
    <source>
        <dbReference type="ARBA" id="ARBA00022741"/>
    </source>
</evidence>
<organism evidence="5 6">
    <name type="scientific">candidate division CSSED10-310 bacterium</name>
    <dbReference type="NCBI Taxonomy" id="2855610"/>
    <lineage>
        <taxon>Bacteria</taxon>
        <taxon>Bacteria division CSSED10-310</taxon>
    </lineage>
</organism>
<evidence type="ECO:0000259" key="4">
    <source>
        <dbReference type="PROSITE" id="PS00662"/>
    </source>
</evidence>
<dbReference type="PANTHER" id="PTHR30258:SF1">
    <property type="entry name" value="PROTEIN TRANSPORT PROTEIN HOFB HOMOLOG"/>
    <property type="match status" value="1"/>
</dbReference>
<keyword evidence="2" id="KW-0547">Nucleotide-binding</keyword>
<proteinExistence type="inferred from homology"/>
<dbReference type="Pfam" id="PF05157">
    <property type="entry name" value="MshEN"/>
    <property type="match status" value="1"/>
</dbReference>
<dbReference type="PANTHER" id="PTHR30258">
    <property type="entry name" value="TYPE II SECRETION SYSTEM PROTEIN GSPE-RELATED"/>
    <property type="match status" value="1"/>
</dbReference>
<dbReference type="CDD" id="cd01129">
    <property type="entry name" value="PulE-GspE-like"/>
    <property type="match status" value="1"/>
</dbReference>
<evidence type="ECO:0000313" key="6">
    <source>
        <dbReference type="Proteomes" id="UP001594351"/>
    </source>
</evidence>
<keyword evidence="6" id="KW-1185">Reference proteome</keyword>
<dbReference type="Pfam" id="PF00437">
    <property type="entry name" value="T2SSE"/>
    <property type="match status" value="1"/>
</dbReference>
<dbReference type="PROSITE" id="PS00662">
    <property type="entry name" value="T2SP_E"/>
    <property type="match status" value="1"/>
</dbReference>
<dbReference type="SUPFAM" id="SSF52540">
    <property type="entry name" value="P-loop containing nucleoside triphosphate hydrolases"/>
    <property type="match status" value="1"/>
</dbReference>
<dbReference type="InterPro" id="IPR037257">
    <property type="entry name" value="T2SS_E_N_sf"/>
</dbReference>
<protein>
    <submittedName>
        <fullName evidence="5">ATPase, T2SS/T4P/T4SS family</fullName>
    </submittedName>
</protein>
<dbReference type="InterPro" id="IPR001482">
    <property type="entry name" value="T2SS/T4SS_dom"/>
</dbReference>
<dbReference type="EMBL" id="JBHPBY010000478">
    <property type="protein sequence ID" value="MFC1853346.1"/>
    <property type="molecule type" value="Genomic_DNA"/>
</dbReference>
<comment type="similarity">
    <text evidence="1">Belongs to the GSP E family.</text>
</comment>
<dbReference type="Gene3D" id="3.30.450.90">
    <property type="match status" value="1"/>
</dbReference>
<name>A0ABV6Z4I0_UNCC1</name>
<accession>A0ABV6Z4I0</accession>
<evidence type="ECO:0000256" key="3">
    <source>
        <dbReference type="ARBA" id="ARBA00022840"/>
    </source>
</evidence>
<dbReference type="InterPro" id="IPR029016">
    <property type="entry name" value="GAF-like_dom_sf"/>
</dbReference>
<evidence type="ECO:0000256" key="1">
    <source>
        <dbReference type="ARBA" id="ARBA00006611"/>
    </source>
</evidence>
<evidence type="ECO:0000313" key="5">
    <source>
        <dbReference type="EMBL" id="MFC1853346.1"/>
    </source>
</evidence>
<sequence length="687" mass="77494">SIVGFVALTKKSVKIDNAYDAQALKTIHPQLKFDSSWDKKTGFTTKQMLTTAIMYETYRMGVIQVLNKKDGPIFTAEDEKALNEIAKTLGIAFYNQRRITRSTQPNKFGYLIDKGIISEQDLEDAVTYAKMNNQNIPRVLIDKYRIHKEEVLKSLGQYYHTNFFSFDGIQKMPKDFVSRFNEEYLKKILVAPLAKQGATAQFAIEDPSDLQTQDTVRIMRLASRNEFLVALREDIIEYINLSYGISDKGNQSEFEEDEEEESLKAIIVDLEKDSEDDFDEDEEIAGLDLESAVVRLANKIVVDAYKQGASDIHIEPYGKKAPVRVRFRVDGICHVHTKVPASHRAALVSRLKIMSNLDIAERRLPQDGKIKFKMKNNIIELRVATIPTTGREEDIVMRILAASKPLPLDKMGFSKRNLSVFEKIIIKPYGIILCVGPTGSGKTTTLHSALGYINTPERKIWTAEDPVEITQPGLRQVQVKPSINFTFGKAMRAFLRADPDVIMVGEMRDQETANIGIEASLTGHLVLSTLHTNSAPETITRLFDMKIDPYNFADALLGILAQRLARTVCKKCKVAYHPAEDEYEDMILAYGKEDFTSTRISYSPDLTLYQPKGCPECAGTGYKGRMGLHELMEGTDEIKRVIQKKSLVEEIRRQAMSDGMTTLMQDGIEKVLQGALDMKQVRAVCIK</sequence>
<dbReference type="SUPFAM" id="SSF55781">
    <property type="entry name" value="GAF domain-like"/>
    <property type="match status" value="1"/>
</dbReference>
<gene>
    <name evidence="5" type="ORF">ACFL27_24370</name>
</gene>
<keyword evidence="3" id="KW-0067">ATP-binding</keyword>
<dbReference type="InterPro" id="IPR027417">
    <property type="entry name" value="P-loop_NTPase"/>
</dbReference>
<dbReference type="Gene3D" id="3.40.50.300">
    <property type="entry name" value="P-loop containing nucleotide triphosphate hydrolases"/>
    <property type="match status" value="1"/>
</dbReference>